<evidence type="ECO:0000259" key="1">
    <source>
        <dbReference type="Pfam" id="PF08818"/>
    </source>
</evidence>
<name>A0AA96LBY8_9BACL</name>
<evidence type="ECO:0000313" key="3">
    <source>
        <dbReference type="Proteomes" id="UP001305702"/>
    </source>
</evidence>
<gene>
    <name evidence="2" type="ORF">MJA45_25305</name>
</gene>
<dbReference type="AlphaFoldDB" id="A0AA96LBY8"/>
<dbReference type="Pfam" id="PF08818">
    <property type="entry name" value="DUF1801"/>
    <property type="match status" value="1"/>
</dbReference>
<proteinExistence type="predicted"/>
<accession>A0AA96LBY8</accession>
<sequence>MSQNSEAKPAKSGRRTGAEEVAEFLDRLEHPRKAEIEEVRRLVLAAYPPLTEHIKWNAPSFCWNGEDRITFNLQGKGFFRLIFHCGAKKRTAAGEGSLIEDPYGLLEWASPDRAILPFTDREDVRAKRDKLADLVTRWVEAAGSFPPE</sequence>
<evidence type="ECO:0000313" key="2">
    <source>
        <dbReference type="EMBL" id="WNQ10897.1"/>
    </source>
</evidence>
<dbReference type="SUPFAM" id="SSF159888">
    <property type="entry name" value="YdhG-like"/>
    <property type="match status" value="1"/>
</dbReference>
<protein>
    <submittedName>
        <fullName evidence="2">DUF1801 domain-containing protein</fullName>
    </submittedName>
</protein>
<dbReference type="RefSeq" id="WP_315604672.1">
    <property type="nucleotide sequence ID" value="NZ_CP130318.1"/>
</dbReference>
<dbReference type="KEGG" id="paun:MJA45_25305"/>
<dbReference type="EMBL" id="CP130318">
    <property type="protein sequence ID" value="WNQ10897.1"/>
    <property type="molecule type" value="Genomic_DNA"/>
</dbReference>
<dbReference type="Proteomes" id="UP001305702">
    <property type="component" value="Chromosome"/>
</dbReference>
<dbReference type="InterPro" id="IPR014922">
    <property type="entry name" value="YdhG-like"/>
</dbReference>
<feature type="domain" description="YdhG-like" evidence="1">
    <location>
        <begin position="32"/>
        <end position="139"/>
    </location>
</feature>
<dbReference type="Gene3D" id="3.90.1150.200">
    <property type="match status" value="1"/>
</dbReference>
<organism evidence="2 3">
    <name type="scientific">Paenibacillus aurantius</name>
    <dbReference type="NCBI Taxonomy" id="2918900"/>
    <lineage>
        <taxon>Bacteria</taxon>
        <taxon>Bacillati</taxon>
        <taxon>Bacillota</taxon>
        <taxon>Bacilli</taxon>
        <taxon>Bacillales</taxon>
        <taxon>Paenibacillaceae</taxon>
        <taxon>Paenibacillus</taxon>
    </lineage>
</organism>
<reference evidence="2 3" key="1">
    <citation type="submission" date="2022-02" db="EMBL/GenBank/DDBJ databases">
        <title>Paenibacillus sp. MBLB1776 Whole Genome Shotgun Sequencing.</title>
        <authorList>
            <person name="Hwang C.Y."/>
            <person name="Cho E.-S."/>
            <person name="Seo M.-J."/>
        </authorList>
    </citation>
    <scope>NUCLEOTIDE SEQUENCE [LARGE SCALE GENOMIC DNA]</scope>
    <source>
        <strain evidence="2 3">MBLB1776</strain>
    </source>
</reference>
<keyword evidence="3" id="KW-1185">Reference proteome</keyword>